<feature type="compositionally biased region" description="Basic and acidic residues" evidence="1">
    <location>
        <begin position="83"/>
        <end position="98"/>
    </location>
</feature>
<name>A0A1M7XYN7_9BACT</name>
<proteinExistence type="predicted"/>
<dbReference type="EMBL" id="FRFE01000002">
    <property type="protein sequence ID" value="SHO44174.1"/>
    <property type="molecule type" value="Genomic_DNA"/>
</dbReference>
<dbReference type="RefSeq" id="WP_073612035.1">
    <property type="nucleotide sequence ID" value="NZ_FRFE01000002.1"/>
</dbReference>
<sequence>MSGDIFLTIDTIVLHGLEHVDRHGFEVALEESIRQYLTANHCFHPADASRLQLQITLPAVLTAESLGSALGDRLAGSIGGSGESRDFGKHNSAKGDGK</sequence>
<evidence type="ECO:0000313" key="2">
    <source>
        <dbReference type="EMBL" id="SHO44174.1"/>
    </source>
</evidence>
<feature type="region of interest" description="Disordered" evidence="1">
    <location>
        <begin position="77"/>
        <end position="98"/>
    </location>
</feature>
<evidence type="ECO:0000313" key="3">
    <source>
        <dbReference type="Proteomes" id="UP000184603"/>
    </source>
</evidence>
<reference evidence="2 3" key="1">
    <citation type="submission" date="2016-12" db="EMBL/GenBank/DDBJ databases">
        <authorList>
            <person name="Song W.-J."/>
            <person name="Kurnit D.M."/>
        </authorList>
    </citation>
    <scope>NUCLEOTIDE SEQUENCE [LARGE SCALE GENOMIC DNA]</scope>
    <source>
        <strain evidence="2 3">DSM 18488</strain>
    </source>
</reference>
<gene>
    <name evidence="2" type="ORF">SAMN02745220_00683</name>
</gene>
<dbReference type="AlphaFoldDB" id="A0A1M7XYN7"/>
<keyword evidence="3" id="KW-1185">Reference proteome</keyword>
<dbReference type="Proteomes" id="UP000184603">
    <property type="component" value="Unassembled WGS sequence"/>
</dbReference>
<dbReference type="STRING" id="1121416.SAMN02745220_00683"/>
<protein>
    <submittedName>
        <fullName evidence="2">Uncharacterized protein</fullName>
    </submittedName>
</protein>
<accession>A0A1M7XYN7</accession>
<evidence type="ECO:0000256" key="1">
    <source>
        <dbReference type="SAM" id="MobiDB-lite"/>
    </source>
</evidence>
<organism evidence="2 3">
    <name type="scientific">Desulfopila aestuarii DSM 18488</name>
    <dbReference type="NCBI Taxonomy" id="1121416"/>
    <lineage>
        <taxon>Bacteria</taxon>
        <taxon>Pseudomonadati</taxon>
        <taxon>Thermodesulfobacteriota</taxon>
        <taxon>Desulfobulbia</taxon>
        <taxon>Desulfobulbales</taxon>
        <taxon>Desulfocapsaceae</taxon>
        <taxon>Desulfopila</taxon>
    </lineage>
</organism>